<dbReference type="InterPro" id="IPR001478">
    <property type="entry name" value="PDZ"/>
</dbReference>
<accession>A0A6F8SHJ8</accession>
<keyword evidence="4" id="KW-1133">Transmembrane helix</keyword>
<proteinExistence type="predicted"/>
<dbReference type="Proteomes" id="UP000501727">
    <property type="component" value="Chromosome"/>
</dbReference>
<keyword evidence="2" id="KW-0378">Hydrolase</keyword>
<evidence type="ECO:0000313" key="7">
    <source>
        <dbReference type="Proteomes" id="UP000501727"/>
    </source>
</evidence>
<feature type="transmembrane region" description="Helical" evidence="4">
    <location>
        <begin position="109"/>
        <end position="129"/>
    </location>
</feature>
<evidence type="ECO:0000313" key="6">
    <source>
        <dbReference type="EMBL" id="BCA87699.1"/>
    </source>
</evidence>
<protein>
    <submittedName>
        <fullName evidence="6">Putative serine protease</fullName>
    </submittedName>
</protein>
<dbReference type="GO" id="GO:0006508">
    <property type="term" value="P:proteolysis"/>
    <property type="evidence" value="ECO:0007669"/>
    <property type="project" value="UniProtKB-KW"/>
</dbReference>
<dbReference type="PRINTS" id="PR00834">
    <property type="entry name" value="PROTEASES2C"/>
</dbReference>
<dbReference type="CDD" id="cd06779">
    <property type="entry name" value="cpPDZ_Deg_HtrA-like"/>
    <property type="match status" value="1"/>
</dbReference>
<dbReference type="InterPro" id="IPR009003">
    <property type="entry name" value="Peptidase_S1_PA"/>
</dbReference>
<sequence>MTDTNSTPTPPGDSASGGHTLASQQPVPLQPTQPAPYSAQGTQPYGGQQAYAGHAGYGAQQPYGYGAQQAPGSAQHSASQPYGQQTYEAEPVSMHAQHAAPKGNGGKTFLIAFAGALVACVLAFGVWGITSAMIPGSSGSGTSTVVTDPSTGETTVIAPSEDPTLAEAVSAKCLPSVAAITVYAEASQNDAMSQYFGYPYGGQGDGSGDLVAYSQGSGVVLTEDGYIITNNHVVEGGSAYEVMVAGETYEADLVGTDPSSDVAVLKAKDASGLTVMELGDSDNLTIGEWVMTLGSPFGLEQSVATGIVSATSRSQIMDAQESMQSGGTGEITIYPNMIQTDAAINPGNSGGALVDDEGKLIGINTLITSYSGNYSGVGFAIPVNYAINLAQQIIAGETPTHAQLGVSLSTVSAATASRYGLPVDAGAYVAAVTPDSGAAAAGIVPGDIVTAFDGQAVESASDLMLDVRTKNPGDTVTLTVNSGGQEKEVQVTLGDDSASQKAKQEQQSQEQSMNGYSLEDLFGRQR</sequence>
<keyword evidence="1 6" id="KW-0645">Protease</keyword>
<evidence type="ECO:0000256" key="2">
    <source>
        <dbReference type="ARBA" id="ARBA00022801"/>
    </source>
</evidence>
<dbReference type="Gene3D" id="2.40.10.120">
    <property type="match status" value="1"/>
</dbReference>
<feature type="compositionally biased region" description="Low complexity" evidence="3">
    <location>
        <begin position="39"/>
        <end position="72"/>
    </location>
</feature>
<dbReference type="PROSITE" id="PS50106">
    <property type="entry name" value="PDZ"/>
    <property type="match status" value="1"/>
</dbReference>
<dbReference type="InterPro" id="IPR051201">
    <property type="entry name" value="Chloro_Bact_Ser_Proteases"/>
</dbReference>
<feature type="region of interest" description="Disordered" evidence="3">
    <location>
        <begin position="479"/>
        <end position="526"/>
    </location>
</feature>
<dbReference type="PANTHER" id="PTHR43343:SF3">
    <property type="entry name" value="PROTEASE DO-LIKE 8, CHLOROPLASTIC"/>
    <property type="match status" value="1"/>
</dbReference>
<reference evidence="7" key="1">
    <citation type="journal article" date="2020" name="Microbiol. Resour. Announc.">
        <title>Complete Genome Sequence of Adlercreutzia sp. Strain 8CFCBH1, a Potent Producer of Equol, Isolated from Healthy Japanese Feces.</title>
        <authorList>
            <person name="Ogata Y."/>
            <person name="Sakamoto M."/>
            <person name="Ohkuma M."/>
            <person name="Hattori M."/>
            <person name="Suda W."/>
        </authorList>
    </citation>
    <scope>NUCLEOTIDE SEQUENCE [LARGE SCALE GENOMIC DNA]</scope>
    <source>
        <strain evidence="7">8CFCBH1</strain>
    </source>
</reference>
<name>A0A6F8SHJ8_9ACTN</name>
<dbReference type="EMBL" id="AP022829">
    <property type="protein sequence ID" value="BCA87699.1"/>
    <property type="molecule type" value="Genomic_DNA"/>
</dbReference>
<feature type="compositionally biased region" description="Polar residues" evidence="3">
    <location>
        <begin position="74"/>
        <end position="83"/>
    </location>
</feature>
<feature type="region of interest" description="Disordered" evidence="3">
    <location>
        <begin position="1"/>
        <end position="83"/>
    </location>
</feature>
<keyword evidence="4" id="KW-0472">Membrane</keyword>
<dbReference type="InterPro" id="IPR036034">
    <property type="entry name" value="PDZ_sf"/>
</dbReference>
<dbReference type="RefSeq" id="WP_173111492.1">
    <property type="nucleotide sequence ID" value="NZ_AP022829.1"/>
</dbReference>
<dbReference type="GO" id="GO:0004252">
    <property type="term" value="F:serine-type endopeptidase activity"/>
    <property type="evidence" value="ECO:0007669"/>
    <property type="project" value="InterPro"/>
</dbReference>
<evidence type="ECO:0000256" key="4">
    <source>
        <dbReference type="SAM" id="Phobius"/>
    </source>
</evidence>
<feature type="compositionally biased region" description="Low complexity" evidence="3">
    <location>
        <begin position="497"/>
        <end position="512"/>
    </location>
</feature>
<reference evidence="7" key="2">
    <citation type="submission" date="2020-03" db="EMBL/GenBank/DDBJ databases">
        <title>Complete Genome Sequence of Adlercreutzia sp. strain 8CFCBH1 Producing Equol, Isolated from Healthy Japanese Feces.</title>
        <authorList>
            <person name="Ogata Y."/>
            <person name="Sakamoto M."/>
            <person name="Ohkuma M."/>
            <person name="Hattori M."/>
            <person name="Suda W."/>
        </authorList>
    </citation>
    <scope>NUCLEOTIDE SEQUENCE [LARGE SCALE GENOMIC DNA]</scope>
    <source>
        <strain evidence="7">8CFCBH1</strain>
    </source>
</reference>
<dbReference type="InterPro" id="IPR001940">
    <property type="entry name" value="Peptidase_S1C"/>
</dbReference>
<evidence type="ECO:0000256" key="1">
    <source>
        <dbReference type="ARBA" id="ARBA00022670"/>
    </source>
</evidence>
<keyword evidence="7" id="KW-1185">Reference proteome</keyword>
<dbReference type="Gene3D" id="2.30.42.10">
    <property type="match status" value="1"/>
</dbReference>
<dbReference type="PANTHER" id="PTHR43343">
    <property type="entry name" value="PEPTIDASE S12"/>
    <property type="match status" value="1"/>
</dbReference>
<dbReference type="SUPFAM" id="SSF50156">
    <property type="entry name" value="PDZ domain-like"/>
    <property type="match status" value="1"/>
</dbReference>
<dbReference type="KEGG" id="ahat:ADCFC_03180"/>
<dbReference type="SMART" id="SM00228">
    <property type="entry name" value="PDZ"/>
    <property type="match status" value="1"/>
</dbReference>
<keyword evidence="4" id="KW-0812">Transmembrane</keyword>
<dbReference type="SUPFAM" id="SSF50494">
    <property type="entry name" value="Trypsin-like serine proteases"/>
    <property type="match status" value="1"/>
</dbReference>
<feature type="domain" description="PDZ" evidence="5">
    <location>
        <begin position="405"/>
        <end position="484"/>
    </location>
</feature>
<dbReference type="Pfam" id="PF13180">
    <property type="entry name" value="PDZ_2"/>
    <property type="match status" value="1"/>
</dbReference>
<dbReference type="AlphaFoldDB" id="A0A6F8SHJ8"/>
<dbReference type="Pfam" id="PF13365">
    <property type="entry name" value="Trypsin_2"/>
    <property type="match status" value="1"/>
</dbReference>
<evidence type="ECO:0000259" key="5">
    <source>
        <dbReference type="PROSITE" id="PS50106"/>
    </source>
</evidence>
<evidence type="ECO:0000256" key="3">
    <source>
        <dbReference type="SAM" id="MobiDB-lite"/>
    </source>
</evidence>
<organism evidence="6 7">
    <name type="scientific">Adlercreutzia hattorii</name>
    <dbReference type="NCBI Taxonomy" id="2707299"/>
    <lineage>
        <taxon>Bacteria</taxon>
        <taxon>Bacillati</taxon>
        <taxon>Actinomycetota</taxon>
        <taxon>Coriobacteriia</taxon>
        <taxon>Eggerthellales</taxon>
        <taxon>Eggerthellaceae</taxon>
        <taxon>Adlercreutzia</taxon>
    </lineage>
</organism>
<gene>
    <name evidence="6" type="ORF">ADCFC_01980</name>
</gene>